<dbReference type="KEGG" id="sazo:D1868_01395"/>
<reference evidence="1 2" key="1">
    <citation type="submission" date="2019-10" db="EMBL/GenBank/DDBJ databases">
        <title>Genome Sequences from Six Type Strain Members of the Archaeal Family Sulfolobaceae: Acidianus ambivalens, Acidianus infernus, Metallosphaera prunae, Stygiolobus azoricus, Sulfolobus metallicus, and Sulfurisphaera ohwakuensis.</title>
        <authorList>
            <person name="Counts J.A."/>
            <person name="Kelly R.M."/>
        </authorList>
    </citation>
    <scope>NUCLEOTIDE SEQUENCE [LARGE SCALE GENOMIC DNA]</scope>
    <source>
        <strain evidence="1 2">FC6</strain>
    </source>
</reference>
<evidence type="ECO:0000313" key="1">
    <source>
        <dbReference type="EMBL" id="QGR18781.1"/>
    </source>
</evidence>
<dbReference type="OrthoDB" id="298589at2157"/>
<sequence>MGRWSKIGNITKEKLLQRGLTIVEEANKREILLRLIGGAAVAILAPKGAEKFPRNYKDIDFFGLSKQSKKITELLENFGMESNKRFNALHGDRRLIFYDPELNSNVDVFLDEFEMCHKMAFKDRLGIMKITIPPSDLLLTKLQIVKMTENDVKDIFALLYDLQLGDKDDENTIDVKYISKVLSDDWGFYTTVTDNIDRLLREFNPPKCIADKLDKLRKVIDEEPKSVKWKMRAKIGRRVKWYEEPEEVGTFKPS</sequence>
<evidence type="ECO:0008006" key="3">
    <source>
        <dbReference type="Google" id="ProtNLM"/>
    </source>
</evidence>
<keyword evidence="2" id="KW-1185">Reference proteome</keyword>
<proteinExistence type="predicted"/>
<protein>
    <recommendedName>
        <fullName evidence="3">Nucleotidyl transferase AbiEii/AbiGii toxin family protein</fullName>
    </recommendedName>
</protein>
<dbReference type="EMBL" id="CP045483">
    <property type="protein sequence ID" value="QGR18781.1"/>
    <property type="molecule type" value="Genomic_DNA"/>
</dbReference>
<dbReference type="RefSeq" id="WP_156005002.1">
    <property type="nucleotide sequence ID" value="NZ_CP045483.1"/>
</dbReference>
<evidence type="ECO:0000313" key="2">
    <source>
        <dbReference type="Proteomes" id="UP000423396"/>
    </source>
</evidence>
<dbReference type="Proteomes" id="UP000423396">
    <property type="component" value="Chromosome"/>
</dbReference>
<organism evidence="1 2">
    <name type="scientific">Stygiolobus azoricus</name>
    <dbReference type="NCBI Taxonomy" id="41675"/>
    <lineage>
        <taxon>Archaea</taxon>
        <taxon>Thermoproteota</taxon>
        <taxon>Thermoprotei</taxon>
        <taxon>Sulfolobales</taxon>
        <taxon>Sulfolobaceae</taxon>
        <taxon>Stygiolobus</taxon>
    </lineage>
</organism>
<dbReference type="AlphaFoldDB" id="A0A650CLL4"/>
<accession>A0A650CLL4</accession>
<dbReference type="GeneID" id="42797689"/>
<name>A0A650CLL4_9CREN</name>
<gene>
    <name evidence="1" type="ORF">D1868_01395</name>
</gene>